<reference evidence="2 3" key="1">
    <citation type="submission" date="2024-06" db="EMBL/GenBank/DDBJ databases">
        <authorList>
            <person name="Li F."/>
        </authorList>
    </citation>
    <scope>NUCLEOTIDE SEQUENCE [LARGE SCALE GENOMIC DNA]</scope>
    <source>
        <strain evidence="2 3">GXAS 311</strain>
    </source>
</reference>
<keyword evidence="1" id="KW-0732">Signal</keyword>
<dbReference type="Proteomes" id="UP001548189">
    <property type="component" value="Unassembled WGS sequence"/>
</dbReference>
<name>A0ABV2BUS7_9GAMM</name>
<dbReference type="EMBL" id="JBEVCJ010000012">
    <property type="protein sequence ID" value="MET1255687.1"/>
    <property type="molecule type" value="Genomic_DNA"/>
</dbReference>
<accession>A0ABV2BUS7</accession>
<evidence type="ECO:0000256" key="1">
    <source>
        <dbReference type="SAM" id="SignalP"/>
    </source>
</evidence>
<comment type="caution">
    <text evidence="2">The sequence shown here is derived from an EMBL/GenBank/DDBJ whole genome shotgun (WGS) entry which is preliminary data.</text>
</comment>
<evidence type="ECO:0000313" key="3">
    <source>
        <dbReference type="Proteomes" id="UP001548189"/>
    </source>
</evidence>
<evidence type="ECO:0008006" key="4">
    <source>
        <dbReference type="Google" id="ProtNLM"/>
    </source>
</evidence>
<feature type="chain" id="PRO_5046357145" description="MSHA biogenesis protein MshK" evidence="1">
    <location>
        <begin position="20"/>
        <end position="106"/>
    </location>
</feature>
<feature type="signal peptide" evidence="1">
    <location>
        <begin position="1"/>
        <end position="19"/>
    </location>
</feature>
<proteinExistence type="predicted"/>
<gene>
    <name evidence="2" type="ORF">ABVT43_11170</name>
</gene>
<organism evidence="2 3">
    <name type="scientific">Aliikangiella maris</name>
    <dbReference type="NCBI Taxonomy" id="3162458"/>
    <lineage>
        <taxon>Bacteria</taxon>
        <taxon>Pseudomonadati</taxon>
        <taxon>Pseudomonadota</taxon>
        <taxon>Gammaproteobacteria</taxon>
        <taxon>Oceanospirillales</taxon>
        <taxon>Pleioneaceae</taxon>
        <taxon>Aliikangiella</taxon>
    </lineage>
</organism>
<evidence type="ECO:0000313" key="2">
    <source>
        <dbReference type="EMBL" id="MET1255687.1"/>
    </source>
</evidence>
<protein>
    <recommendedName>
        <fullName evidence="4">MSHA biogenesis protein MshK</fullName>
    </recommendedName>
</protein>
<sequence length="106" mass="12294">MVKYLLVIILSCWLSGVYANDPTRPLIINKPPINQSQSLNTQPSKQLLTAIFYRNNQYFAIIDEKTYQKGDRYRGDKIVSITTHRVTLRSSKGLYSLNLYEKIKKP</sequence>
<keyword evidence="3" id="KW-1185">Reference proteome</keyword>
<dbReference type="RefSeq" id="WP_353896271.1">
    <property type="nucleotide sequence ID" value="NZ_JBEVCJ010000012.1"/>
</dbReference>